<dbReference type="SUPFAM" id="SSF55781">
    <property type="entry name" value="GAF domain-like"/>
    <property type="match status" value="1"/>
</dbReference>
<dbReference type="Pfam" id="PF09339">
    <property type="entry name" value="HTH_IclR"/>
    <property type="match status" value="1"/>
</dbReference>
<dbReference type="HOGENOM" id="CLU_062618_0_1_4"/>
<dbReference type="Gene3D" id="3.30.450.40">
    <property type="match status" value="1"/>
</dbReference>
<dbReference type="InterPro" id="IPR050707">
    <property type="entry name" value="HTH_MetabolicPath_Reg"/>
</dbReference>
<accession>A1WEQ1</accession>
<dbReference type="InterPro" id="IPR029016">
    <property type="entry name" value="GAF-like_dom_sf"/>
</dbReference>
<dbReference type="InterPro" id="IPR005471">
    <property type="entry name" value="Tscrpt_reg_IclR_N"/>
</dbReference>
<dbReference type="PROSITE" id="PS51078">
    <property type="entry name" value="ICLR_ED"/>
    <property type="match status" value="1"/>
</dbReference>
<dbReference type="SMART" id="SM00346">
    <property type="entry name" value="HTH_ICLR"/>
    <property type="match status" value="1"/>
</dbReference>
<dbReference type="PANTHER" id="PTHR30136">
    <property type="entry name" value="HELIX-TURN-HELIX TRANSCRIPTIONAL REGULATOR, ICLR FAMILY"/>
    <property type="match status" value="1"/>
</dbReference>
<dbReference type="EMBL" id="CP000542">
    <property type="protein sequence ID" value="ABM56108.1"/>
    <property type="molecule type" value="Genomic_DNA"/>
</dbReference>
<name>A1WEQ1_VEREI</name>
<organism evidence="6 7">
    <name type="scientific">Verminephrobacter eiseniae (strain EF01-2)</name>
    <dbReference type="NCBI Taxonomy" id="391735"/>
    <lineage>
        <taxon>Bacteria</taxon>
        <taxon>Pseudomonadati</taxon>
        <taxon>Pseudomonadota</taxon>
        <taxon>Betaproteobacteria</taxon>
        <taxon>Burkholderiales</taxon>
        <taxon>Comamonadaceae</taxon>
        <taxon>Verminephrobacter</taxon>
    </lineage>
</organism>
<keyword evidence="3" id="KW-0804">Transcription</keyword>
<proteinExistence type="predicted"/>
<evidence type="ECO:0000259" key="4">
    <source>
        <dbReference type="PROSITE" id="PS51077"/>
    </source>
</evidence>
<feature type="domain" description="HTH iclR-type" evidence="4">
    <location>
        <begin position="40"/>
        <end position="102"/>
    </location>
</feature>
<feature type="domain" description="IclR-ED" evidence="5">
    <location>
        <begin position="103"/>
        <end position="287"/>
    </location>
</feature>
<dbReference type="Proteomes" id="UP000000374">
    <property type="component" value="Chromosome"/>
</dbReference>
<dbReference type="GO" id="GO:0045892">
    <property type="term" value="P:negative regulation of DNA-templated transcription"/>
    <property type="evidence" value="ECO:0007669"/>
    <property type="project" value="TreeGrafter"/>
</dbReference>
<sequence length="287" mass="31891">MSFFHWSSIKNQRHGVASDRRAQAPRHMKEQFLGSDNLFVQSLAKGIGLLEALGARPGALSLTDLADLTGMDRSTTQRMTHTLVQLGYIEKGANGRGFVPGRKILDRTFDYLSHNLLIERASPILTDLQREAGERVDLSLFDDLSIIYAWRRQTKRQTFFATLVGRRIPCYCSSGGRAIMSHLPQQRVDDILARSTLRPITPKTETDVAVIKRRIAQARESNYALALEETLLGEIAVGCAILDHDRQPMAALHIAGSLSEWTVEAFVQRFTPLAIEAARALGGGIPR</sequence>
<evidence type="ECO:0000256" key="2">
    <source>
        <dbReference type="ARBA" id="ARBA00023125"/>
    </source>
</evidence>
<dbReference type="eggNOG" id="COG1414">
    <property type="taxonomic scope" value="Bacteria"/>
</dbReference>
<protein>
    <submittedName>
        <fullName evidence="6">Regulatory proteins, IclR</fullName>
    </submittedName>
</protein>
<dbReference type="InterPro" id="IPR036388">
    <property type="entry name" value="WH-like_DNA-bd_sf"/>
</dbReference>
<evidence type="ECO:0000259" key="5">
    <source>
        <dbReference type="PROSITE" id="PS51078"/>
    </source>
</evidence>
<dbReference type="Gene3D" id="1.10.10.10">
    <property type="entry name" value="Winged helix-like DNA-binding domain superfamily/Winged helix DNA-binding domain"/>
    <property type="match status" value="1"/>
</dbReference>
<dbReference type="InterPro" id="IPR036390">
    <property type="entry name" value="WH_DNA-bd_sf"/>
</dbReference>
<evidence type="ECO:0000313" key="6">
    <source>
        <dbReference type="EMBL" id="ABM56108.1"/>
    </source>
</evidence>
<evidence type="ECO:0000256" key="1">
    <source>
        <dbReference type="ARBA" id="ARBA00023015"/>
    </source>
</evidence>
<dbReference type="STRING" id="391735.Veis_0318"/>
<dbReference type="Pfam" id="PF01614">
    <property type="entry name" value="IclR_C"/>
    <property type="match status" value="1"/>
</dbReference>
<dbReference type="GO" id="GO:0003700">
    <property type="term" value="F:DNA-binding transcription factor activity"/>
    <property type="evidence" value="ECO:0007669"/>
    <property type="project" value="TreeGrafter"/>
</dbReference>
<dbReference type="SUPFAM" id="SSF46785">
    <property type="entry name" value="Winged helix' DNA-binding domain"/>
    <property type="match status" value="1"/>
</dbReference>
<keyword evidence="2" id="KW-0238">DNA-binding</keyword>
<dbReference type="AlphaFoldDB" id="A1WEQ1"/>
<evidence type="ECO:0000313" key="7">
    <source>
        <dbReference type="Proteomes" id="UP000000374"/>
    </source>
</evidence>
<reference evidence="7" key="1">
    <citation type="submission" date="2006-12" db="EMBL/GenBank/DDBJ databases">
        <title>Complete sequence of chromosome 1 of Verminephrobacter eiseniae EF01-2.</title>
        <authorList>
            <person name="Copeland A."/>
            <person name="Lucas S."/>
            <person name="Lapidus A."/>
            <person name="Barry K."/>
            <person name="Detter J.C."/>
            <person name="Glavina del Rio T."/>
            <person name="Dalin E."/>
            <person name="Tice H."/>
            <person name="Pitluck S."/>
            <person name="Chertkov O."/>
            <person name="Brettin T."/>
            <person name="Bruce D."/>
            <person name="Han C."/>
            <person name="Tapia R."/>
            <person name="Gilna P."/>
            <person name="Schmutz J."/>
            <person name="Larimer F."/>
            <person name="Land M."/>
            <person name="Hauser L."/>
            <person name="Kyrpides N."/>
            <person name="Kim E."/>
            <person name="Stahl D."/>
            <person name="Richardson P."/>
        </authorList>
    </citation>
    <scope>NUCLEOTIDE SEQUENCE [LARGE SCALE GENOMIC DNA]</scope>
    <source>
        <strain evidence="7">EF01-2</strain>
    </source>
</reference>
<dbReference type="PANTHER" id="PTHR30136:SF34">
    <property type="entry name" value="TRANSCRIPTIONAL REGULATOR"/>
    <property type="match status" value="1"/>
</dbReference>
<keyword evidence="1" id="KW-0805">Transcription regulation</keyword>
<gene>
    <name evidence="6" type="ordered locus">Veis_0318</name>
</gene>
<keyword evidence="7" id="KW-1185">Reference proteome</keyword>
<evidence type="ECO:0000256" key="3">
    <source>
        <dbReference type="ARBA" id="ARBA00023163"/>
    </source>
</evidence>
<dbReference type="KEGG" id="vei:Veis_0318"/>
<dbReference type="GO" id="GO:0003677">
    <property type="term" value="F:DNA binding"/>
    <property type="evidence" value="ECO:0007669"/>
    <property type="project" value="UniProtKB-KW"/>
</dbReference>
<dbReference type="InterPro" id="IPR014757">
    <property type="entry name" value="Tscrpt_reg_IclR_C"/>
</dbReference>
<dbReference type="PROSITE" id="PS51077">
    <property type="entry name" value="HTH_ICLR"/>
    <property type="match status" value="1"/>
</dbReference>